<reference evidence="1 3" key="1">
    <citation type="journal article" date="2015" name="Genome Announc.">
        <title>Expanding the biotechnology potential of lactobacilli through comparative genomics of 213 strains and associated genera.</title>
        <authorList>
            <person name="Sun Z."/>
            <person name="Harris H.M."/>
            <person name="McCann A."/>
            <person name="Guo C."/>
            <person name="Argimon S."/>
            <person name="Zhang W."/>
            <person name="Yang X."/>
            <person name="Jeffery I.B."/>
            <person name="Cooney J.C."/>
            <person name="Kagawa T.F."/>
            <person name="Liu W."/>
            <person name="Song Y."/>
            <person name="Salvetti E."/>
            <person name="Wrobel A."/>
            <person name="Rasinkangas P."/>
            <person name="Parkhill J."/>
            <person name="Rea M.C."/>
            <person name="O'Sullivan O."/>
            <person name="Ritari J."/>
            <person name="Douillard F.P."/>
            <person name="Paul Ross R."/>
            <person name="Yang R."/>
            <person name="Briner A.E."/>
            <person name="Felis G.E."/>
            <person name="de Vos W.M."/>
            <person name="Barrangou R."/>
            <person name="Klaenhammer T.R."/>
            <person name="Caufield P.W."/>
            <person name="Cui Y."/>
            <person name="Zhang H."/>
            <person name="O'Toole P.W."/>
        </authorList>
    </citation>
    <scope>NUCLEOTIDE SEQUENCE [LARGE SCALE GENOMIC DNA]</scope>
    <source>
        <strain evidence="1 3">DSM 22301</strain>
    </source>
</reference>
<evidence type="ECO:0000313" key="3">
    <source>
        <dbReference type="Proteomes" id="UP000051749"/>
    </source>
</evidence>
<comment type="caution">
    <text evidence="1">The sequence shown here is derived from an EMBL/GenBank/DDBJ whole genome shotgun (WGS) entry which is preliminary data.</text>
</comment>
<keyword evidence="4" id="KW-1185">Reference proteome</keyword>
<dbReference type="EMBL" id="FOGK01000002">
    <property type="protein sequence ID" value="SER18051.1"/>
    <property type="molecule type" value="Genomic_DNA"/>
</dbReference>
<evidence type="ECO:0000313" key="4">
    <source>
        <dbReference type="Proteomes" id="UP000182818"/>
    </source>
</evidence>
<dbReference type="RefSeq" id="WP_057805578.1">
    <property type="nucleotide sequence ID" value="NZ_BJYP01000011.1"/>
</dbReference>
<dbReference type="Proteomes" id="UP000182818">
    <property type="component" value="Unassembled WGS sequence"/>
</dbReference>
<dbReference type="Proteomes" id="UP000051749">
    <property type="component" value="Unassembled WGS sequence"/>
</dbReference>
<protein>
    <submittedName>
        <fullName evidence="1">Uncharacterized protein</fullName>
    </submittedName>
</protein>
<dbReference type="EMBL" id="JQBY01000006">
    <property type="protein sequence ID" value="KRN82885.1"/>
    <property type="molecule type" value="Genomic_DNA"/>
</dbReference>
<accession>A0A0R2K6E3</accession>
<gene>
    <name evidence="1" type="ORF">IV87_GL001839</name>
    <name evidence="2" type="ORF">SAMN04487973_102158</name>
</gene>
<organism evidence="1 3">
    <name type="scientific">Pediococcus ethanolidurans</name>
    <dbReference type="NCBI Taxonomy" id="319653"/>
    <lineage>
        <taxon>Bacteria</taxon>
        <taxon>Bacillati</taxon>
        <taxon>Bacillota</taxon>
        <taxon>Bacilli</taxon>
        <taxon>Lactobacillales</taxon>
        <taxon>Lactobacillaceae</taxon>
        <taxon>Pediococcus</taxon>
    </lineage>
</organism>
<sequence length="92" mass="10212">METSNTNDHTIKSTDGAPIYQYKGSHAKKDFDVRKDGIMGVNLNGNKVELDDGMLPDVIASLRAQVADLFGTVSKLETTITELRSDDYDKYK</sequence>
<proteinExistence type="predicted"/>
<evidence type="ECO:0000313" key="2">
    <source>
        <dbReference type="EMBL" id="SER18051.1"/>
    </source>
</evidence>
<dbReference type="AlphaFoldDB" id="A0A0R2K6E3"/>
<dbReference type="PATRIC" id="fig|319653.3.peg.1872"/>
<dbReference type="STRING" id="319653.SAMN04487973_102158"/>
<name>A0A0R2K6E3_9LACO</name>
<reference evidence="2 4" key="2">
    <citation type="submission" date="2016-10" db="EMBL/GenBank/DDBJ databases">
        <authorList>
            <person name="Varghese N."/>
            <person name="Submissions S."/>
        </authorList>
    </citation>
    <scope>NUCLEOTIDE SEQUENCE [LARGE SCALE GENOMIC DNA]</scope>
    <source>
        <strain evidence="2 4">CGMCC 1.3889</strain>
    </source>
</reference>
<dbReference type="GeneID" id="76043195"/>
<evidence type="ECO:0000313" key="1">
    <source>
        <dbReference type="EMBL" id="KRN82885.1"/>
    </source>
</evidence>